<dbReference type="GO" id="GO:0009523">
    <property type="term" value="C:photosystem II"/>
    <property type="evidence" value="ECO:0007669"/>
    <property type="project" value="UniProtKB-KW"/>
</dbReference>
<keyword evidence="1" id="KW-0602">Photosynthesis</keyword>
<dbReference type="Pfam" id="PF14870">
    <property type="entry name" value="PSII_BNR"/>
    <property type="match status" value="1"/>
</dbReference>
<organism evidence="5 6">
    <name type="scientific">Candidatus Uhrbacteria bacterium RIFOXYB2_FULL_45_11</name>
    <dbReference type="NCBI Taxonomy" id="1802421"/>
    <lineage>
        <taxon>Bacteria</taxon>
        <taxon>Candidatus Uhriibacteriota</taxon>
    </lineage>
</organism>
<accession>A0A1F7W484</accession>
<evidence type="ECO:0000313" key="6">
    <source>
        <dbReference type="Proteomes" id="UP000177331"/>
    </source>
</evidence>
<sequence length="487" mass="52219">MKNLFLFLVSVGFVFAAHSVSAADWSALSTGDVQSLRTMVQSGNHLVVAGNGGAILYSVDDGKTWVKSFSAPNVTFFDFATLPDGRLLAIGSNGIHEASSDNGLTWSPFSFGITQNIYNIDMKKTTSSNTGYLVGASGMFYHYANASGNWESVSLGITTDLYGTEDRGDGTGWIVGADGVIYKILSSGTSRAEIESGTNETLRSIRFISATHGFIVGSMGTILKTTDGGATWSAVSLPGLSTQLLYSIDVFENRVVIAGDKVLIDSSDAGATWHVKTYEASTKSFFGAFAKDATHAYAVGSDYDVTSLIYQLAEPTVAPLPPPVITPPVTGTAPQSSLIKLACGLNAGVNDPCKAVYYYATDGKRHAFTNDKVFFTWFSDFSSVKEVSAEFMASLTLGKNVTYRPGVKMVKFQTSPQVYAVAKGGVLRPILSESIASALYGTDWNKKIDDISDVFYGNYTFGEPVVYAADYDPFQERTMIATISDNF</sequence>
<dbReference type="AlphaFoldDB" id="A0A1F7W484"/>
<reference evidence="5 6" key="1">
    <citation type="journal article" date="2016" name="Nat. Commun.">
        <title>Thousands of microbial genomes shed light on interconnected biogeochemical processes in an aquifer system.</title>
        <authorList>
            <person name="Anantharaman K."/>
            <person name="Brown C.T."/>
            <person name="Hug L.A."/>
            <person name="Sharon I."/>
            <person name="Castelle C.J."/>
            <person name="Probst A.J."/>
            <person name="Thomas B.C."/>
            <person name="Singh A."/>
            <person name="Wilkins M.J."/>
            <person name="Karaoz U."/>
            <person name="Brodie E.L."/>
            <person name="Williams K.H."/>
            <person name="Hubbard S.S."/>
            <person name="Banfield J.F."/>
        </authorList>
    </citation>
    <scope>NUCLEOTIDE SEQUENCE [LARGE SCALE GENOMIC DNA]</scope>
</reference>
<dbReference type="Gene3D" id="2.130.10.10">
    <property type="entry name" value="YVTN repeat-like/Quinoprotein amine dehydrogenase"/>
    <property type="match status" value="2"/>
</dbReference>
<dbReference type="EMBL" id="MGFD01000047">
    <property type="protein sequence ID" value="OGL97446.1"/>
    <property type="molecule type" value="Genomic_DNA"/>
</dbReference>
<dbReference type="PANTHER" id="PTHR47199:SF2">
    <property type="entry name" value="PHOTOSYSTEM II STABILITY_ASSEMBLY FACTOR HCF136, CHLOROPLASTIC"/>
    <property type="match status" value="1"/>
</dbReference>
<evidence type="ECO:0000256" key="1">
    <source>
        <dbReference type="ARBA" id="ARBA00022531"/>
    </source>
</evidence>
<dbReference type="InterPro" id="IPR028203">
    <property type="entry name" value="PSII_CF48-like_dom"/>
</dbReference>
<comment type="caution">
    <text evidence="5">The sequence shown here is derived from an EMBL/GenBank/DDBJ whole genome shotgun (WGS) entry which is preliminary data.</text>
</comment>
<proteinExistence type="predicted"/>
<protein>
    <recommendedName>
        <fullName evidence="4">Photosynthesis system II assembly factor Ycf48/Hcf136-like domain-containing protein</fullName>
    </recommendedName>
</protein>
<dbReference type="CDD" id="cd15482">
    <property type="entry name" value="Sialidase_non-viral"/>
    <property type="match status" value="1"/>
</dbReference>
<dbReference type="PANTHER" id="PTHR47199">
    <property type="entry name" value="PHOTOSYSTEM II STABILITY/ASSEMBLY FACTOR HCF136, CHLOROPLASTIC"/>
    <property type="match status" value="1"/>
</dbReference>
<evidence type="ECO:0000259" key="4">
    <source>
        <dbReference type="Pfam" id="PF14870"/>
    </source>
</evidence>
<dbReference type="InterPro" id="IPR015943">
    <property type="entry name" value="WD40/YVTN_repeat-like_dom_sf"/>
</dbReference>
<evidence type="ECO:0000256" key="3">
    <source>
        <dbReference type="SAM" id="SignalP"/>
    </source>
</evidence>
<evidence type="ECO:0000313" key="5">
    <source>
        <dbReference type="EMBL" id="OGL97446.1"/>
    </source>
</evidence>
<name>A0A1F7W484_9BACT</name>
<feature type="domain" description="Photosynthesis system II assembly factor Ycf48/Hcf136-like" evidence="4">
    <location>
        <begin position="194"/>
        <end position="274"/>
    </location>
</feature>
<feature type="signal peptide" evidence="3">
    <location>
        <begin position="1"/>
        <end position="22"/>
    </location>
</feature>
<dbReference type="Proteomes" id="UP000177331">
    <property type="component" value="Unassembled WGS sequence"/>
</dbReference>
<evidence type="ECO:0000256" key="2">
    <source>
        <dbReference type="ARBA" id="ARBA00023276"/>
    </source>
</evidence>
<dbReference type="GO" id="GO:0015979">
    <property type="term" value="P:photosynthesis"/>
    <property type="evidence" value="ECO:0007669"/>
    <property type="project" value="UniProtKB-KW"/>
</dbReference>
<dbReference type="STRING" id="1802421.A2318_03530"/>
<gene>
    <name evidence="5" type="ORF">A2318_03530</name>
</gene>
<keyword evidence="3" id="KW-0732">Signal</keyword>
<feature type="chain" id="PRO_5009533318" description="Photosynthesis system II assembly factor Ycf48/Hcf136-like domain-containing protein" evidence="3">
    <location>
        <begin position="23"/>
        <end position="487"/>
    </location>
</feature>
<keyword evidence="2" id="KW-0604">Photosystem II</keyword>
<dbReference type="SUPFAM" id="SSF110296">
    <property type="entry name" value="Oligoxyloglucan reducing end-specific cellobiohydrolase"/>
    <property type="match status" value="2"/>
</dbReference>